<reference evidence="8 9" key="1">
    <citation type="submission" date="2022-12" db="EMBL/GenBank/DDBJ databases">
        <title>Chitinophagaceae gen. sp. nov., a new member of the family Chitinophagaceae, isolated from soil in a chemical factory.</title>
        <authorList>
            <person name="Ke Z."/>
        </authorList>
    </citation>
    <scope>NUCLEOTIDE SEQUENCE [LARGE SCALE GENOMIC DNA]</scope>
    <source>
        <strain evidence="8 9">LY-5</strain>
    </source>
</reference>
<dbReference type="InterPro" id="IPR011990">
    <property type="entry name" value="TPR-like_helical_dom_sf"/>
</dbReference>
<evidence type="ECO:0000256" key="2">
    <source>
        <dbReference type="ARBA" id="ARBA00006275"/>
    </source>
</evidence>
<feature type="domain" description="RagB/SusD" evidence="6">
    <location>
        <begin position="341"/>
        <end position="454"/>
    </location>
</feature>
<comment type="subcellular location">
    <subcellularLocation>
        <location evidence="1">Cell outer membrane</location>
    </subcellularLocation>
</comment>
<gene>
    <name evidence="8" type="ORF">O3P16_11605</name>
</gene>
<keyword evidence="4" id="KW-0472">Membrane</keyword>
<evidence type="ECO:0000256" key="3">
    <source>
        <dbReference type="ARBA" id="ARBA00022729"/>
    </source>
</evidence>
<evidence type="ECO:0000259" key="6">
    <source>
        <dbReference type="Pfam" id="PF07980"/>
    </source>
</evidence>
<evidence type="ECO:0000256" key="4">
    <source>
        <dbReference type="ARBA" id="ARBA00023136"/>
    </source>
</evidence>
<dbReference type="Gene3D" id="1.25.40.390">
    <property type="match status" value="1"/>
</dbReference>
<dbReference type="Proteomes" id="UP001210231">
    <property type="component" value="Unassembled WGS sequence"/>
</dbReference>
<evidence type="ECO:0000256" key="1">
    <source>
        <dbReference type="ARBA" id="ARBA00004442"/>
    </source>
</evidence>
<accession>A0ABT4UKS7</accession>
<keyword evidence="9" id="KW-1185">Reference proteome</keyword>
<dbReference type="InterPro" id="IPR033985">
    <property type="entry name" value="SusD-like_N"/>
</dbReference>
<evidence type="ECO:0000313" key="8">
    <source>
        <dbReference type="EMBL" id="MDA3615456.1"/>
    </source>
</evidence>
<dbReference type="SUPFAM" id="SSF48452">
    <property type="entry name" value="TPR-like"/>
    <property type="match status" value="1"/>
</dbReference>
<evidence type="ECO:0000259" key="7">
    <source>
        <dbReference type="Pfam" id="PF14322"/>
    </source>
</evidence>
<organism evidence="8 9">
    <name type="scientific">Polluticaenibacter yanchengensis</name>
    <dbReference type="NCBI Taxonomy" id="3014562"/>
    <lineage>
        <taxon>Bacteria</taxon>
        <taxon>Pseudomonadati</taxon>
        <taxon>Bacteroidota</taxon>
        <taxon>Chitinophagia</taxon>
        <taxon>Chitinophagales</taxon>
        <taxon>Chitinophagaceae</taxon>
        <taxon>Polluticaenibacter</taxon>
    </lineage>
</organism>
<keyword evidence="3" id="KW-0732">Signal</keyword>
<keyword evidence="5" id="KW-0998">Cell outer membrane</keyword>
<feature type="domain" description="SusD-like N-terminal" evidence="7">
    <location>
        <begin position="105"/>
        <end position="242"/>
    </location>
</feature>
<comment type="similarity">
    <text evidence="2">Belongs to the SusD family.</text>
</comment>
<sequence>MNIKNITIGIFTLLLAGGISSCSKFLEEPVDNRTLITTLPDMEKTLNTLLPYSDHHFTDIMSDDYIFRDLSGHIVASAAEAILPIFEFSITRESISESQFLISGFNPVTAFRRYYYRIINSYLLIDKANAYVPKNEEEVARKNVIIGKALATKAYCYYMLTNLFAKQYNASTAASDKSVPFIEAYNGDAIVPYSQASVAKVYESIEADLLKALSLLNDTEPQNAMFTMSKDATLALLTRVYLDKKNWDEVIKYSNQLLSSRTAVLNVKQLRGSITDYAEYSNQYFNPANASNILMGNNTYQLIAYFWSGMYPYPALQFMRTNNADPQNNYIIQTSALFSDYVPQKFGKFFNTSTRNFNLPLLTVDEVYFNRAEANIEKNNGINQSAINDLSVLIDNQNFTSAEATRKKGLLAGLTTRATALDMLLTVKRIRFSSEGMRWFDMRRHNIPVEHVGRSGTYSIDGTKPEAYVIKLPLEEITRNTGIE</sequence>
<dbReference type="Pfam" id="PF07980">
    <property type="entry name" value="SusD_RagB"/>
    <property type="match status" value="1"/>
</dbReference>
<protein>
    <submittedName>
        <fullName evidence="8">RagB/SusD family nutrient uptake outer membrane protein</fullName>
    </submittedName>
</protein>
<evidence type="ECO:0000313" key="9">
    <source>
        <dbReference type="Proteomes" id="UP001210231"/>
    </source>
</evidence>
<proteinExistence type="inferred from homology"/>
<comment type="caution">
    <text evidence="8">The sequence shown here is derived from an EMBL/GenBank/DDBJ whole genome shotgun (WGS) entry which is preliminary data.</text>
</comment>
<dbReference type="InterPro" id="IPR012944">
    <property type="entry name" value="SusD_RagB_dom"/>
</dbReference>
<dbReference type="Pfam" id="PF14322">
    <property type="entry name" value="SusD-like_3"/>
    <property type="match status" value="1"/>
</dbReference>
<evidence type="ECO:0000256" key="5">
    <source>
        <dbReference type="ARBA" id="ARBA00023237"/>
    </source>
</evidence>
<dbReference type="RefSeq" id="WP_407031782.1">
    <property type="nucleotide sequence ID" value="NZ_JAQGEF010000013.1"/>
</dbReference>
<name>A0ABT4UKS7_9BACT</name>
<dbReference type="EMBL" id="JAQGEF010000013">
    <property type="protein sequence ID" value="MDA3615456.1"/>
    <property type="molecule type" value="Genomic_DNA"/>
</dbReference>
<dbReference type="PROSITE" id="PS51257">
    <property type="entry name" value="PROKAR_LIPOPROTEIN"/>
    <property type="match status" value="1"/>
</dbReference>